<name>A0A8H3YEK5_9TREE</name>
<dbReference type="PANTHER" id="PTHR11699">
    <property type="entry name" value="ALDEHYDE DEHYDROGENASE-RELATED"/>
    <property type="match status" value="1"/>
</dbReference>
<dbReference type="OrthoDB" id="310895at2759"/>
<organism evidence="4 5">
    <name type="scientific">Naganishia liquefaciens</name>
    <dbReference type="NCBI Taxonomy" id="104408"/>
    <lineage>
        <taxon>Eukaryota</taxon>
        <taxon>Fungi</taxon>
        <taxon>Dikarya</taxon>
        <taxon>Basidiomycota</taxon>
        <taxon>Agaricomycotina</taxon>
        <taxon>Tremellomycetes</taxon>
        <taxon>Filobasidiales</taxon>
        <taxon>Filobasidiaceae</taxon>
        <taxon>Naganishia</taxon>
    </lineage>
</organism>
<dbReference type="EMBL" id="BLZA01000019">
    <property type="protein sequence ID" value="GHJ86665.1"/>
    <property type="molecule type" value="Genomic_DNA"/>
</dbReference>
<dbReference type="InterPro" id="IPR016163">
    <property type="entry name" value="Ald_DH_C"/>
</dbReference>
<dbReference type="InterPro" id="IPR015590">
    <property type="entry name" value="Aldehyde_DH_dom"/>
</dbReference>
<comment type="similarity">
    <text evidence="1">Belongs to the aldehyde dehydrogenase family.</text>
</comment>
<dbReference type="Gene3D" id="3.40.309.10">
    <property type="entry name" value="Aldehyde Dehydrogenase, Chain A, domain 2"/>
    <property type="match status" value="1"/>
</dbReference>
<dbReference type="Pfam" id="PF00171">
    <property type="entry name" value="Aldedh"/>
    <property type="match status" value="1"/>
</dbReference>
<gene>
    <name evidence="4" type="ORF">NliqN6_3067</name>
</gene>
<dbReference type="InterPro" id="IPR016160">
    <property type="entry name" value="Ald_DH_CS_CYS"/>
</dbReference>
<accession>A0A8H3YEK5</accession>
<dbReference type="AlphaFoldDB" id="A0A8H3YEK5"/>
<dbReference type="Gene3D" id="3.40.605.10">
    <property type="entry name" value="Aldehyde Dehydrogenase, Chain A, domain 1"/>
    <property type="match status" value="1"/>
</dbReference>
<protein>
    <recommendedName>
        <fullName evidence="3">Aldehyde dehydrogenase domain-containing protein</fullName>
    </recommendedName>
</protein>
<dbReference type="InterPro" id="IPR016161">
    <property type="entry name" value="Ald_DH/histidinol_DH"/>
</dbReference>
<keyword evidence="5" id="KW-1185">Reference proteome</keyword>
<feature type="domain" description="Aldehyde dehydrogenase" evidence="3">
    <location>
        <begin position="84"/>
        <end position="561"/>
    </location>
</feature>
<sequence>MFEPNVFYEDYSKTVLTIGALFIAFHAPSWIRAWYGSRLERNTPTVHVKAPEASHPQYTSRVIRNASITAHLEDPSLLPAHADQEQYKYLTCYDPATAYHIETIRLPTSEELSARIERAHAAFPKYKKTTFAQRRRLMRTLKTWFLTNMEDIVRVGVRDTGKTEVDAIFGEILTACSKIDYLLKYGEAALAPETRPTNLLLAHKVSKVHYEPLGVVCAIVSWNYPIHNAISPIIAALFAGNTAVLKCSEQVLWSTRWVIDALRACLEACDMDPEAVQLVCCYPEDARTITTHSLIKHITFIGSETVGRKVAMAAAENMIPTCIELGGKDCAILLPSADLKSIASTLMRAAFQANGQNCIGIERYLVHRSRYQEFLNIMTPRVQKLRCGAASSSPSSGKTMNVVDCGAMISSRLLTQLEDMLQLAEKQGARILAGGKRFSHPDWPEGHYFQPTLMADVTSQMDIATKELFAPVMNVIPYETVEQAIQIANGTRYGLGSAVFGNDRAECHSVAERLEVGMVAINDFGVFYLNQSMPFGGVKASGHGRFGGPEGLRSLCSVKSVTEDRFFKWIRTSIPPPVDYPLPARATTWGFQTGLVRLAYGDGMLARGKGLISLVKASMGM</sequence>
<keyword evidence="2" id="KW-0560">Oxidoreductase</keyword>
<reference evidence="4" key="1">
    <citation type="submission" date="2020-07" db="EMBL/GenBank/DDBJ databases">
        <title>Draft Genome Sequence of a Deep-Sea Yeast, Naganishia (Cryptococcus) liquefaciens strain N6.</title>
        <authorList>
            <person name="Han Y.W."/>
            <person name="Kajitani R."/>
            <person name="Morimoto H."/>
            <person name="Parhat M."/>
            <person name="Tsubouchi H."/>
            <person name="Bakenova O."/>
            <person name="Ogata M."/>
            <person name="Argunhan B."/>
            <person name="Aoki R."/>
            <person name="Kajiwara S."/>
            <person name="Itoh T."/>
            <person name="Iwasaki H."/>
        </authorList>
    </citation>
    <scope>NUCLEOTIDE SEQUENCE</scope>
    <source>
        <strain evidence="4">N6</strain>
    </source>
</reference>
<dbReference type="PROSITE" id="PS00070">
    <property type="entry name" value="ALDEHYDE_DEHYDR_CYS"/>
    <property type="match status" value="1"/>
</dbReference>
<evidence type="ECO:0000313" key="5">
    <source>
        <dbReference type="Proteomes" id="UP000620104"/>
    </source>
</evidence>
<comment type="caution">
    <text evidence="4">The sequence shown here is derived from an EMBL/GenBank/DDBJ whole genome shotgun (WGS) entry which is preliminary data.</text>
</comment>
<evidence type="ECO:0000259" key="3">
    <source>
        <dbReference type="Pfam" id="PF00171"/>
    </source>
</evidence>
<proteinExistence type="inferred from homology"/>
<evidence type="ECO:0000313" key="4">
    <source>
        <dbReference type="EMBL" id="GHJ86665.1"/>
    </source>
</evidence>
<evidence type="ECO:0000256" key="1">
    <source>
        <dbReference type="ARBA" id="ARBA00009986"/>
    </source>
</evidence>
<dbReference type="SUPFAM" id="SSF53720">
    <property type="entry name" value="ALDH-like"/>
    <property type="match status" value="1"/>
</dbReference>
<dbReference type="InterPro" id="IPR016162">
    <property type="entry name" value="Ald_DH_N"/>
</dbReference>
<dbReference type="FunFam" id="3.40.309.10:FF:000024">
    <property type="entry name" value="Betaine aldehyde dehydrogenase"/>
    <property type="match status" value="1"/>
</dbReference>
<dbReference type="Proteomes" id="UP000620104">
    <property type="component" value="Unassembled WGS sequence"/>
</dbReference>
<dbReference type="GO" id="GO:0016620">
    <property type="term" value="F:oxidoreductase activity, acting on the aldehyde or oxo group of donors, NAD or NADP as acceptor"/>
    <property type="evidence" value="ECO:0007669"/>
    <property type="project" value="InterPro"/>
</dbReference>
<evidence type="ECO:0000256" key="2">
    <source>
        <dbReference type="ARBA" id="ARBA00023002"/>
    </source>
</evidence>